<keyword evidence="5" id="KW-1185">Reference proteome</keyword>
<evidence type="ECO:0000256" key="1">
    <source>
        <dbReference type="ARBA" id="ARBA00022676"/>
    </source>
</evidence>
<keyword evidence="1" id="KW-0328">Glycosyltransferase</keyword>
<dbReference type="PANTHER" id="PTHR12526">
    <property type="entry name" value="GLYCOSYLTRANSFERASE"/>
    <property type="match status" value="1"/>
</dbReference>
<evidence type="ECO:0000313" key="4">
    <source>
        <dbReference type="EMBL" id="OZC04146.1"/>
    </source>
</evidence>
<accession>A0A259U2H5</accession>
<feature type="domain" description="Glycosyltransferase subfamily 4-like N-terminal" evidence="3">
    <location>
        <begin position="16"/>
        <end position="181"/>
    </location>
</feature>
<proteinExistence type="predicted"/>
<reference evidence="4 5" key="1">
    <citation type="submission" date="2016-11" db="EMBL/GenBank/DDBJ databases">
        <title>Study of marine rhodopsin-containing bacteria.</title>
        <authorList>
            <person name="Yoshizawa S."/>
            <person name="Kumagai Y."/>
            <person name="Kogure K."/>
        </authorList>
    </citation>
    <scope>NUCLEOTIDE SEQUENCE [LARGE SCALE GENOMIC DNA]</scope>
    <source>
        <strain evidence="4 5">SG-29</strain>
    </source>
</reference>
<comment type="caution">
    <text evidence="4">The sequence shown here is derived from an EMBL/GenBank/DDBJ whole genome shotgun (WGS) entry which is preliminary data.</text>
</comment>
<protein>
    <recommendedName>
        <fullName evidence="3">Glycosyltransferase subfamily 4-like N-terminal domain-containing protein</fullName>
    </recommendedName>
</protein>
<dbReference type="InParanoid" id="A0A259U2H5"/>
<dbReference type="Proteomes" id="UP000216446">
    <property type="component" value="Unassembled WGS sequence"/>
</dbReference>
<sequence length="384" mass="40855">MSRRFALLGPFAPYRGGIAHFHDALADGLEARGHDVLRLSFRRQYPGVLFPGTSQLEPDAAASGASGLGGASGEPPPRVLDTLNPLAWRRAVREVREWRADAMVFPYWMSFFAPMWGGIVRGLAPDIPSVGLVHNALPHERRPGDRPLARYALGRCEGLVTLSDRVRLDVQALGLGETPARQVAHPAYRQFGDALPRGEARAALGIPPEAPLLLFFGFVRAYKGLSVLLEALPAIRQRLPGVQLIVAGEFYDDRAPYDAQIARLGIGDAVRIESGYASGERVRLLFSAADLVVQPYVSATQSGVAQVAFGLGRPVLTTDVGGLAEAIGEGGLVVPPGDPAPLAESALRFFQEPGVRQRLTAGAAAQGDAGDWGPVVDAVEQLAG</sequence>
<keyword evidence="2" id="KW-0808">Transferase</keyword>
<dbReference type="Pfam" id="PF13579">
    <property type="entry name" value="Glyco_trans_4_4"/>
    <property type="match status" value="1"/>
</dbReference>
<dbReference type="SUPFAM" id="SSF53756">
    <property type="entry name" value="UDP-Glycosyltransferase/glycogen phosphorylase"/>
    <property type="match status" value="1"/>
</dbReference>
<dbReference type="Gene3D" id="3.40.50.2000">
    <property type="entry name" value="Glycogen Phosphorylase B"/>
    <property type="match status" value="2"/>
</dbReference>
<gene>
    <name evidence="4" type="ORF">BSZ36_14840</name>
</gene>
<organism evidence="4 5">
    <name type="scientific">Rubricoccus marinus</name>
    <dbReference type="NCBI Taxonomy" id="716817"/>
    <lineage>
        <taxon>Bacteria</taxon>
        <taxon>Pseudomonadati</taxon>
        <taxon>Rhodothermota</taxon>
        <taxon>Rhodothermia</taxon>
        <taxon>Rhodothermales</taxon>
        <taxon>Rubricoccaceae</taxon>
        <taxon>Rubricoccus</taxon>
    </lineage>
</organism>
<evidence type="ECO:0000256" key="2">
    <source>
        <dbReference type="ARBA" id="ARBA00022679"/>
    </source>
</evidence>
<dbReference type="EMBL" id="MQWB01000001">
    <property type="protein sequence ID" value="OZC04146.1"/>
    <property type="molecule type" value="Genomic_DNA"/>
</dbReference>
<dbReference type="InterPro" id="IPR028098">
    <property type="entry name" value="Glyco_trans_4-like_N"/>
</dbReference>
<dbReference type="Pfam" id="PF13692">
    <property type="entry name" value="Glyco_trans_1_4"/>
    <property type="match status" value="1"/>
</dbReference>
<name>A0A259U2H5_9BACT</name>
<dbReference type="GO" id="GO:0016757">
    <property type="term" value="F:glycosyltransferase activity"/>
    <property type="evidence" value="ECO:0007669"/>
    <property type="project" value="UniProtKB-KW"/>
</dbReference>
<dbReference type="PANTHER" id="PTHR12526:SF510">
    <property type="entry name" value="D-INOSITOL 3-PHOSPHATE GLYCOSYLTRANSFERASE"/>
    <property type="match status" value="1"/>
</dbReference>
<dbReference type="AlphaFoldDB" id="A0A259U2H5"/>
<evidence type="ECO:0000259" key="3">
    <source>
        <dbReference type="Pfam" id="PF13579"/>
    </source>
</evidence>
<evidence type="ECO:0000313" key="5">
    <source>
        <dbReference type="Proteomes" id="UP000216446"/>
    </source>
</evidence>